<accession>A0A399J0L9</accession>
<feature type="domain" description="Phosphoribosyltransferase" evidence="16">
    <location>
        <begin position="12"/>
        <end position="214"/>
    </location>
</feature>
<evidence type="ECO:0000256" key="11">
    <source>
        <dbReference type="ARBA" id="ARBA00052919"/>
    </source>
</evidence>
<evidence type="ECO:0000256" key="5">
    <source>
        <dbReference type="ARBA" id="ARBA00022676"/>
    </source>
</evidence>
<dbReference type="GO" id="GO:0044206">
    <property type="term" value="P:UMP salvage"/>
    <property type="evidence" value="ECO:0007669"/>
    <property type="project" value="UniProtKB-UniRule"/>
</dbReference>
<dbReference type="SUPFAM" id="SSF53271">
    <property type="entry name" value="PRTase-like"/>
    <property type="match status" value="1"/>
</dbReference>
<dbReference type="GO" id="GO:0004845">
    <property type="term" value="F:uracil phosphoribosyltransferase activity"/>
    <property type="evidence" value="ECO:0007669"/>
    <property type="project" value="UniProtKB-UniRule"/>
</dbReference>
<evidence type="ECO:0000256" key="12">
    <source>
        <dbReference type="ARBA" id="ARBA00056901"/>
    </source>
</evidence>
<evidence type="ECO:0000256" key="14">
    <source>
        <dbReference type="ARBA" id="ARBA00079807"/>
    </source>
</evidence>
<dbReference type="InterPro" id="IPR000836">
    <property type="entry name" value="PRTase_dom"/>
</dbReference>
<comment type="function">
    <text evidence="12 15">Catalyzes the conversion of uracil and 5-phospho-alpha-D-ribose 1-diphosphate (PRPP) to UMP and diphosphate.</text>
</comment>
<organism evidence="17 18">
    <name type="scientific">Pseudooceanicola sediminis</name>
    <dbReference type="NCBI Taxonomy" id="2211117"/>
    <lineage>
        <taxon>Bacteria</taxon>
        <taxon>Pseudomonadati</taxon>
        <taxon>Pseudomonadota</taxon>
        <taxon>Alphaproteobacteria</taxon>
        <taxon>Rhodobacterales</taxon>
        <taxon>Paracoccaceae</taxon>
        <taxon>Pseudooceanicola</taxon>
    </lineage>
</organism>
<dbReference type="PANTHER" id="PTHR32315:SF4">
    <property type="entry name" value="URACIL PHOSPHORIBOSYLTRANSFERASE, CHLOROPLASTIC"/>
    <property type="match status" value="1"/>
</dbReference>
<comment type="catalytic activity">
    <reaction evidence="11 15">
        <text>UMP + diphosphate = 5-phospho-alpha-D-ribose 1-diphosphate + uracil</text>
        <dbReference type="Rhea" id="RHEA:13017"/>
        <dbReference type="ChEBI" id="CHEBI:17568"/>
        <dbReference type="ChEBI" id="CHEBI:33019"/>
        <dbReference type="ChEBI" id="CHEBI:57865"/>
        <dbReference type="ChEBI" id="CHEBI:58017"/>
        <dbReference type="EC" id="2.4.2.9"/>
    </reaction>
</comment>
<keyword evidence="5 15" id="KW-0328">Glycosyltransferase</keyword>
<comment type="pathway">
    <text evidence="1 15">Pyrimidine metabolism; UMP biosynthesis via salvage pathway; UMP from uracil: step 1/1.</text>
</comment>
<keyword evidence="6 15" id="KW-0808">Transferase</keyword>
<evidence type="ECO:0000259" key="16">
    <source>
        <dbReference type="Pfam" id="PF14681"/>
    </source>
</evidence>
<proteinExistence type="inferred from homology"/>
<dbReference type="GO" id="GO:0005737">
    <property type="term" value="C:cytoplasm"/>
    <property type="evidence" value="ECO:0007669"/>
    <property type="project" value="UniProtKB-ARBA"/>
</dbReference>
<dbReference type="GO" id="GO:0000287">
    <property type="term" value="F:magnesium ion binding"/>
    <property type="evidence" value="ECO:0007669"/>
    <property type="project" value="UniProtKB-UniRule"/>
</dbReference>
<name>A0A399J0L9_9RHOB</name>
<dbReference type="Pfam" id="PF14681">
    <property type="entry name" value="UPRTase"/>
    <property type="match status" value="1"/>
</dbReference>
<dbReference type="FunFam" id="3.40.50.2020:FF:000003">
    <property type="entry name" value="Uracil phosphoribosyltransferase"/>
    <property type="match status" value="1"/>
</dbReference>
<dbReference type="GO" id="GO:0006223">
    <property type="term" value="P:uracil salvage"/>
    <property type="evidence" value="ECO:0007669"/>
    <property type="project" value="InterPro"/>
</dbReference>
<comment type="cofactor">
    <cofactor evidence="15">
        <name>Mg(2+)</name>
        <dbReference type="ChEBI" id="CHEBI:18420"/>
    </cofactor>
    <text evidence="15">Binds 1 Mg(2+) ion per subunit. The magnesium is bound as Mg-PRPP.</text>
</comment>
<evidence type="ECO:0000313" key="17">
    <source>
        <dbReference type="EMBL" id="RII38784.1"/>
    </source>
</evidence>
<feature type="binding site" evidence="15">
    <location>
        <position position="206"/>
    </location>
    <ligand>
        <name>5-phospho-alpha-D-ribose 1-diphosphate</name>
        <dbReference type="ChEBI" id="CHEBI:58017"/>
    </ligand>
</feature>
<comment type="similarity">
    <text evidence="2 15">Belongs to the UPRTase family.</text>
</comment>
<dbReference type="GO" id="GO:0005525">
    <property type="term" value="F:GTP binding"/>
    <property type="evidence" value="ECO:0007669"/>
    <property type="project" value="UniProtKB-KW"/>
</dbReference>
<evidence type="ECO:0000256" key="6">
    <source>
        <dbReference type="ARBA" id="ARBA00022679"/>
    </source>
</evidence>
<dbReference type="OrthoDB" id="9781675at2"/>
<dbReference type="Proteomes" id="UP000265848">
    <property type="component" value="Unassembled WGS sequence"/>
</dbReference>
<evidence type="ECO:0000256" key="3">
    <source>
        <dbReference type="ARBA" id="ARBA00011894"/>
    </source>
</evidence>
<keyword evidence="7 15" id="KW-0547">Nucleotide-binding</keyword>
<dbReference type="RefSeq" id="WP_119399131.1">
    <property type="nucleotide sequence ID" value="NZ_QWJJ01000008.1"/>
</dbReference>
<keyword evidence="8 15" id="KW-0460">Magnesium</keyword>
<protein>
    <recommendedName>
        <fullName evidence="13 15">Uracil phosphoribosyltransferase</fullName>
        <ecNumber evidence="3 15">2.4.2.9</ecNumber>
    </recommendedName>
    <alternativeName>
        <fullName evidence="10 15">UMP pyrophosphorylase</fullName>
    </alternativeName>
    <alternativeName>
        <fullName evidence="14 15">UPRTase</fullName>
    </alternativeName>
</protein>
<evidence type="ECO:0000256" key="9">
    <source>
        <dbReference type="ARBA" id="ARBA00023134"/>
    </source>
</evidence>
<dbReference type="Gene3D" id="3.40.50.2020">
    <property type="match status" value="1"/>
</dbReference>
<dbReference type="InterPro" id="IPR029057">
    <property type="entry name" value="PRTase-like"/>
</dbReference>
<feature type="binding site" evidence="15">
    <location>
        <begin position="205"/>
        <end position="207"/>
    </location>
    <ligand>
        <name>uracil</name>
        <dbReference type="ChEBI" id="CHEBI:17568"/>
    </ligand>
</feature>
<gene>
    <name evidence="15" type="primary">upp</name>
    <name evidence="17" type="ORF">DL237_11110</name>
</gene>
<feature type="binding site" evidence="15">
    <location>
        <position position="85"/>
    </location>
    <ligand>
        <name>5-phospho-alpha-D-ribose 1-diphosphate</name>
        <dbReference type="ChEBI" id="CHEBI:58017"/>
    </ligand>
</feature>
<dbReference type="NCBIfam" id="NF001097">
    <property type="entry name" value="PRK00129.1"/>
    <property type="match status" value="1"/>
</dbReference>
<comment type="caution">
    <text evidence="17">The sequence shown here is derived from an EMBL/GenBank/DDBJ whole genome shotgun (WGS) entry which is preliminary data.</text>
</comment>
<sequence>MSDSPETEHLTVVTHPMVQHKLTLMREEETSTAKFRQLLREISQLLAYEITRNMEMTTRRIKTPMEEMDAPVLDGKKLALISILRAGNGLLDGILELVPAARVGFVGLYRDEETLQPVQYYFKVPDGLGDRLVIAVDPMLATGNSSVAAIDLLKKAGATNIRFLCLLAAPEGVARMKEAHPDVPIVTASLDSHLNDMGYIVPGLGDAGDRMFGTK</sequence>
<evidence type="ECO:0000313" key="18">
    <source>
        <dbReference type="Proteomes" id="UP000265848"/>
    </source>
</evidence>
<dbReference type="PANTHER" id="PTHR32315">
    <property type="entry name" value="ADENINE PHOSPHORIBOSYLTRANSFERASE"/>
    <property type="match status" value="1"/>
</dbReference>
<dbReference type="AlphaFoldDB" id="A0A399J0L9"/>
<evidence type="ECO:0000256" key="10">
    <source>
        <dbReference type="ARBA" id="ARBA00031082"/>
    </source>
</evidence>
<evidence type="ECO:0000256" key="15">
    <source>
        <dbReference type="HAMAP-Rule" id="MF_01218"/>
    </source>
</evidence>
<evidence type="ECO:0000256" key="8">
    <source>
        <dbReference type="ARBA" id="ARBA00022842"/>
    </source>
</evidence>
<dbReference type="NCBIfam" id="TIGR01091">
    <property type="entry name" value="upp"/>
    <property type="match status" value="1"/>
</dbReference>
<evidence type="ECO:0000256" key="13">
    <source>
        <dbReference type="ARBA" id="ARBA00072146"/>
    </source>
</evidence>
<dbReference type="InterPro" id="IPR005765">
    <property type="entry name" value="UPRT"/>
</dbReference>
<reference evidence="17 18" key="1">
    <citation type="submission" date="2018-08" db="EMBL/GenBank/DDBJ databases">
        <title>Pseudooceanicola sediminis CY03 in the family Rhodobacteracea.</title>
        <authorList>
            <person name="Zhang Y.-J."/>
        </authorList>
    </citation>
    <scope>NUCLEOTIDE SEQUENCE [LARGE SCALE GENOMIC DNA]</scope>
    <source>
        <strain evidence="17 18">CY03</strain>
    </source>
</reference>
<dbReference type="CDD" id="cd06223">
    <property type="entry name" value="PRTases_typeI"/>
    <property type="match status" value="1"/>
</dbReference>
<evidence type="ECO:0000256" key="4">
    <source>
        <dbReference type="ARBA" id="ARBA00022533"/>
    </source>
</evidence>
<evidence type="ECO:0000256" key="2">
    <source>
        <dbReference type="ARBA" id="ARBA00009516"/>
    </source>
</evidence>
<dbReference type="EMBL" id="QWJJ01000008">
    <property type="protein sequence ID" value="RII38784.1"/>
    <property type="molecule type" value="Genomic_DNA"/>
</dbReference>
<keyword evidence="4 15" id="KW-0021">Allosteric enzyme</keyword>
<dbReference type="InterPro" id="IPR034332">
    <property type="entry name" value="Upp_B"/>
</dbReference>
<keyword evidence="18" id="KW-1185">Reference proteome</keyword>
<comment type="activity regulation">
    <text evidence="15">Allosterically activated by GTP.</text>
</comment>
<evidence type="ECO:0000256" key="7">
    <source>
        <dbReference type="ARBA" id="ARBA00022741"/>
    </source>
</evidence>
<feature type="binding site" evidence="15">
    <location>
        <begin position="137"/>
        <end position="145"/>
    </location>
    <ligand>
        <name>5-phospho-alpha-D-ribose 1-diphosphate</name>
        <dbReference type="ChEBI" id="CHEBI:58017"/>
    </ligand>
</feature>
<feature type="binding site" evidence="15">
    <location>
        <position position="110"/>
    </location>
    <ligand>
        <name>5-phospho-alpha-D-ribose 1-diphosphate</name>
        <dbReference type="ChEBI" id="CHEBI:58017"/>
    </ligand>
</feature>
<evidence type="ECO:0000256" key="1">
    <source>
        <dbReference type="ARBA" id="ARBA00005180"/>
    </source>
</evidence>
<dbReference type="UniPathway" id="UPA00574">
    <property type="reaction ID" value="UER00636"/>
</dbReference>
<dbReference type="EC" id="2.4.2.9" evidence="3 15"/>
<dbReference type="InterPro" id="IPR050054">
    <property type="entry name" value="UPRTase/APRTase"/>
</dbReference>
<keyword evidence="9 15" id="KW-0342">GTP-binding</keyword>
<feature type="binding site" evidence="15">
    <location>
        <position position="200"/>
    </location>
    <ligand>
        <name>uracil</name>
        <dbReference type="ChEBI" id="CHEBI:17568"/>
    </ligand>
</feature>
<dbReference type="HAMAP" id="MF_01218_B">
    <property type="entry name" value="Upp_B"/>
    <property type="match status" value="1"/>
</dbReference>